<evidence type="ECO:0000313" key="2">
    <source>
        <dbReference type="EMBL" id="SFA53131.1"/>
    </source>
</evidence>
<evidence type="ECO:0000313" key="3">
    <source>
        <dbReference type="Proteomes" id="UP000182054"/>
    </source>
</evidence>
<feature type="region of interest" description="Disordered" evidence="1">
    <location>
        <begin position="29"/>
        <end position="48"/>
    </location>
</feature>
<protein>
    <submittedName>
        <fullName evidence="2">Uncharacterized protein</fullName>
    </submittedName>
</protein>
<sequence>MRRPHTGLHAALLRRYPLSPWLHLFPAKPAQQDVTSTTVNPPKTTHAA</sequence>
<evidence type="ECO:0000256" key="1">
    <source>
        <dbReference type="SAM" id="MobiDB-lite"/>
    </source>
</evidence>
<dbReference type="Proteomes" id="UP000182054">
    <property type="component" value="Unassembled WGS sequence"/>
</dbReference>
<accession>A0A1I0TMU4</accession>
<gene>
    <name evidence="2" type="ORF">SAMN05444374_10825</name>
</gene>
<reference evidence="2 3" key="1">
    <citation type="submission" date="2016-10" db="EMBL/GenBank/DDBJ databases">
        <authorList>
            <person name="de Groot N.N."/>
        </authorList>
    </citation>
    <scope>NUCLEOTIDE SEQUENCE [LARGE SCALE GENOMIC DNA]</scope>
    <source>
        <strain evidence="2 3">DSM 44908</strain>
    </source>
</reference>
<dbReference type="AlphaFoldDB" id="A0A1I0TMU4"/>
<dbReference type="RefSeq" id="WP_156511594.1">
    <property type="nucleotide sequence ID" value="NZ_FOJN01000008.1"/>
</dbReference>
<dbReference type="EMBL" id="FOJN01000008">
    <property type="protein sequence ID" value="SFA53131.1"/>
    <property type="molecule type" value="Genomic_DNA"/>
</dbReference>
<feature type="compositionally biased region" description="Polar residues" evidence="1">
    <location>
        <begin position="32"/>
        <end position="48"/>
    </location>
</feature>
<organism evidence="2 3">
    <name type="scientific">Rhodococcoides kroppenstedtii</name>
    <dbReference type="NCBI Taxonomy" id="293050"/>
    <lineage>
        <taxon>Bacteria</taxon>
        <taxon>Bacillati</taxon>
        <taxon>Actinomycetota</taxon>
        <taxon>Actinomycetes</taxon>
        <taxon>Mycobacteriales</taxon>
        <taxon>Nocardiaceae</taxon>
        <taxon>Rhodococcoides</taxon>
    </lineage>
</organism>
<name>A0A1I0TMU4_9NOCA</name>
<proteinExistence type="predicted"/>
<dbReference type="GeneID" id="85487834"/>